<sequence length="263" mass="28918">MKPITVRRIVLAAASFVLALLSLLSLCFVVGKADLGLGGAGGSAVSDLFSDSGFHLLGGNSNVILSFGATYADELRWLEILCQILNILILAASILMIAGSVLWFFFKEKEKLLKVIAVLAPVVGLLYLIEGVLFSVYLNWYLNLGSVKIVTVAYVPLILIAVFDAAFWVLRAKIKRPVTAEEVAAESSDGFAVYEATEEDSYKETKQEKAAVKAKAPAYVSKYAPDRFEVASLQYLRELKALTDEGVLTEQEFTEEKKRFFNR</sequence>
<reference evidence="2" key="1">
    <citation type="journal article" date="2021" name="PeerJ">
        <title>Extensive microbial diversity within the chicken gut microbiome revealed by metagenomics and culture.</title>
        <authorList>
            <person name="Gilroy R."/>
            <person name="Ravi A."/>
            <person name="Getino M."/>
            <person name="Pursley I."/>
            <person name="Horton D.L."/>
            <person name="Alikhan N.F."/>
            <person name="Baker D."/>
            <person name="Gharbi K."/>
            <person name="Hall N."/>
            <person name="Watson M."/>
            <person name="Adriaenssens E.M."/>
            <person name="Foster-Nyarko E."/>
            <person name="Jarju S."/>
            <person name="Secka A."/>
            <person name="Antonio M."/>
            <person name="Oren A."/>
            <person name="Chaudhuri R.R."/>
            <person name="La Ragione R."/>
            <person name="Hildebrand F."/>
            <person name="Pallen M.J."/>
        </authorList>
    </citation>
    <scope>NUCLEOTIDE SEQUENCE</scope>
    <source>
        <strain evidence="2">CHK199-9574</strain>
    </source>
</reference>
<keyword evidence="1" id="KW-1133">Transmembrane helix</keyword>
<feature type="transmembrane region" description="Helical" evidence="1">
    <location>
        <begin position="84"/>
        <end position="105"/>
    </location>
</feature>
<name>A0A9D1Z9C8_9FIRM</name>
<dbReference type="Proteomes" id="UP000824135">
    <property type="component" value="Unassembled WGS sequence"/>
</dbReference>
<proteinExistence type="predicted"/>
<evidence type="ECO:0000313" key="3">
    <source>
        <dbReference type="Proteomes" id="UP000824135"/>
    </source>
</evidence>
<reference evidence="2" key="2">
    <citation type="submission" date="2021-04" db="EMBL/GenBank/DDBJ databases">
        <authorList>
            <person name="Gilroy R."/>
        </authorList>
    </citation>
    <scope>NUCLEOTIDE SEQUENCE</scope>
    <source>
        <strain evidence="2">CHK199-9574</strain>
    </source>
</reference>
<accession>A0A9D1Z9C8</accession>
<protein>
    <recommendedName>
        <fullName evidence="4">SHOCT domain-containing protein</fullName>
    </recommendedName>
</protein>
<feature type="transmembrane region" description="Helical" evidence="1">
    <location>
        <begin position="112"/>
        <end position="137"/>
    </location>
</feature>
<keyword evidence="1" id="KW-0472">Membrane</keyword>
<dbReference type="EMBL" id="DXCO01000039">
    <property type="protein sequence ID" value="HIY78648.1"/>
    <property type="molecule type" value="Genomic_DNA"/>
</dbReference>
<keyword evidence="1" id="KW-0812">Transmembrane</keyword>
<gene>
    <name evidence="2" type="ORF">H9728_06350</name>
</gene>
<evidence type="ECO:0008006" key="4">
    <source>
        <dbReference type="Google" id="ProtNLM"/>
    </source>
</evidence>
<organism evidence="2 3">
    <name type="scientific">Candidatus Borkfalkia excrementavium</name>
    <dbReference type="NCBI Taxonomy" id="2838505"/>
    <lineage>
        <taxon>Bacteria</taxon>
        <taxon>Bacillati</taxon>
        <taxon>Bacillota</taxon>
        <taxon>Clostridia</taxon>
        <taxon>Christensenellales</taxon>
        <taxon>Christensenellaceae</taxon>
        <taxon>Candidatus Borkfalkia</taxon>
    </lineage>
</organism>
<evidence type="ECO:0000313" key="2">
    <source>
        <dbReference type="EMBL" id="HIY78648.1"/>
    </source>
</evidence>
<comment type="caution">
    <text evidence="2">The sequence shown here is derived from an EMBL/GenBank/DDBJ whole genome shotgun (WGS) entry which is preliminary data.</text>
</comment>
<evidence type="ECO:0000256" key="1">
    <source>
        <dbReference type="SAM" id="Phobius"/>
    </source>
</evidence>
<dbReference type="AlphaFoldDB" id="A0A9D1Z9C8"/>
<feature type="transmembrane region" description="Helical" evidence="1">
    <location>
        <begin position="149"/>
        <end position="170"/>
    </location>
</feature>